<evidence type="ECO:0000256" key="1">
    <source>
        <dbReference type="SAM" id="MobiDB-lite"/>
    </source>
</evidence>
<evidence type="ECO:0000313" key="3">
    <source>
        <dbReference type="Proteomes" id="UP001165136"/>
    </source>
</evidence>
<feature type="compositionally biased region" description="Basic and acidic residues" evidence="1">
    <location>
        <begin position="105"/>
        <end position="115"/>
    </location>
</feature>
<evidence type="ECO:0000313" key="2">
    <source>
        <dbReference type="EMBL" id="GLY71357.1"/>
    </source>
</evidence>
<gene>
    <name evidence="2" type="ORF">Atai01_79760</name>
</gene>
<proteinExistence type="predicted"/>
<dbReference type="Proteomes" id="UP001165136">
    <property type="component" value="Unassembled WGS sequence"/>
</dbReference>
<dbReference type="EMBL" id="BSTI01000035">
    <property type="protein sequence ID" value="GLY71357.1"/>
    <property type="molecule type" value="Genomic_DNA"/>
</dbReference>
<feature type="region of interest" description="Disordered" evidence="1">
    <location>
        <begin position="92"/>
        <end position="115"/>
    </location>
</feature>
<accession>A0A9W6RC33</accession>
<comment type="caution">
    <text evidence="2">The sequence shown here is derived from an EMBL/GenBank/DDBJ whole genome shotgun (WGS) entry which is preliminary data.</text>
</comment>
<name>A0A9W6RC33_9PSEU</name>
<reference evidence="2" key="1">
    <citation type="submission" date="2023-03" db="EMBL/GenBank/DDBJ databases">
        <title>Amycolatopsis taiwanensis NBRC 103393.</title>
        <authorList>
            <person name="Ichikawa N."/>
            <person name="Sato H."/>
            <person name="Tonouchi N."/>
        </authorList>
    </citation>
    <scope>NUCLEOTIDE SEQUENCE</scope>
    <source>
        <strain evidence="2">NBRC 103393</strain>
    </source>
</reference>
<sequence length="115" mass="12843">MCYEKGHRANCWRSDGTELIDCELVARHGPRLWNHDAVLDTKDKDGQVRLAAHELTACPGPWIRWSTGHIAISGIPAPFPSTRLAHGKALHSEASLGASRHTRRRESLEAHHLLQ</sequence>
<protein>
    <submittedName>
        <fullName evidence="2">Uncharacterized protein</fullName>
    </submittedName>
</protein>
<dbReference type="AlphaFoldDB" id="A0A9W6RC33"/>
<organism evidence="2 3">
    <name type="scientific">Amycolatopsis taiwanensis</name>
    <dbReference type="NCBI Taxonomy" id="342230"/>
    <lineage>
        <taxon>Bacteria</taxon>
        <taxon>Bacillati</taxon>
        <taxon>Actinomycetota</taxon>
        <taxon>Actinomycetes</taxon>
        <taxon>Pseudonocardiales</taxon>
        <taxon>Pseudonocardiaceae</taxon>
        <taxon>Amycolatopsis</taxon>
    </lineage>
</organism>
<keyword evidence="3" id="KW-1185">Reference proteome</keyword>